<gene>
    <name evidence="1" type="ORF">CSOJ01_14519</name>
</gene>
<dbReference type="AlphaFoldDB" id="A0A8H6IQ69"/>
<dbReference type="PANTHER" id="PTHR11566">
    <property type="entry name" value="DYNAMIN"/>
    <property type="match status" value="1"/>
</dbReference>
<dbReference type="GO" id="GO:0016559">
    <property type="term" value="P:peroxisome fission"/>
    <property type="evidence" value="ECO:0007669"/>
    <property type="project" value="TreeGrafter"/>
</dbReference>
<organism evidence="1 2">
    <name type="scientific">Colletotrichum sojae</name>
    <dbReference type="NCBI Taxonomy" id="2175907"/>
    <lineage>
        <taxon>Eukaryota</taxon>
        <taxon>Fungi</taxon>
        <taxon>Dikarya</taxon>
        <taxon>Ascomycota</taxon>
        <taxon>Pezizomycotina</taxon>
        <taxon>Sordariomycetes</taxon>
        <taxon>Hypocreomycetidae</taxon>
        <taxon>Glomerellales</taxon>
        <taxon>Glomerellaceae</taxon>
        <taxon>Colletotrichum</taxon>
        <taxon>Colletotrichum orchidearum species complex</taxon>
    </lineage>
</organism>
<evidence type="ECO:0000313" key="2">
    <source>
        <dbReference type="Proteomes" id="UP000652219"/>
    </source>
</evidence>
<dbReference type="InterPro" id="IPR022812">
    <property type="entry name" value="Dynamin"/>
</dbReference>
<dbReference type="GO" id="GO:0016020">
    <property type="term" value="C:membrane"/>
    <property type="evidence" value="ECO:0007669"/>
    <property type="project" value="TreeGrafter"/>
</dbReference>
<sequence length="731" mass="82890">MDAQSVHYENLFDALCSARAKGLGEYVDLPQMVICGDYPPGKSAVLDALGMRAAESYSKERRFFTEFVLRPTGLYVDRPHFVVTIIPGNERPEDEKERLREFSREFESYMMHSIEHILREARAEIERPGFDNLLLRDTVRIEIHDADFPRLILVDPPNAAPEDQDTLSTYNDAVEERMIQYIQNPRSIVLAIIDRPSSPVEEPHPDDPQCWLPEIVRKFDDARERTIGLVIPPSEYTTVIPASNYIDLPKNEKLVLKLGWNALKEPPGDRVYHRSRGRYFLAVADLVKSALCGPVSFREHLGKSFKDILELYQKHIIADIKTQLSFCKAKTTRISSVPRSTSKHLGSLVEASKSFTALIRAAMEGDYTDTFFRNGEFCVSRRGDGVYWSPLKDLPGNGRQLRDIMRRRIDRFGKRMTKDGRAHRILEEHQFPSHEKDIRRSDYVEQVSLLVQQTRGSEPPGTVNSLAISAVFADQSRQWRDIVHQELNGIIKEVANVVKNVVNHIASSPNETQLLAFMNPAFERLKARVVGKVEGLLSTTLATQAATFSSFTVSELARDLRLSRERAGVDKWLKSALGLKESDGPKKQITVDPTELIKRIQSEVSVDLERQAAELAIDYSEAHYQITLNRVIQEFGSIIENDLVQNLPAIFDMRSVLLMSDAEMRCQTDAAEDVSTATDVLQEEISTLKDCLAMFDQLKVDAQASQDQSDCDTSTTEDTEHFNLIAIEKQY</sequence>
<keyword evidence="2" id="KW-1185">Reference proteome</keyword>
<dbReference type="GO" id="GO:0006897">
    <property type="term" value="P:endocytosis"/>
    <property type="evidence" value="ECO:0007669"/>
    <property type="project" value="TreeGrafter"/>
</dbReference>
<dbReference type="Gene3D" id="1.20.120.1240">
    <property type="entry name" value="Dynamin, middle domain"/>
    <property type="match status" value="1"/>
</dbReference>
<dbReference type="GO" id="GO:0005874">
    <property type="term" value="C:microtubule"/>
    <property type="evidence" value="ECO:0007669"/>
    <property type="project" value="TreeGrafter"/>
</dbReference>
<dbReference type="Proteomes" id="UP000652219">
    <property type="component" value="Unassembled WGS sequence"/>
</dbReference>
<accession>A0A8H6IQ69</accession>
<protein>
    <submittedName>
        <fullName evidence="1">Dynamin family protein</fullName>
    </submittedName>
</protein>
<name>A0A8H6IQ69_9PEZI</name>
<dbReference type="Gene3D" id="3.40.50.300">
    <property type="entry name" value="P-loop containing nucleotide triphosphate hydrolases"/>
    <property type="match status" value="1"/>
</dbReference>
<proteinExistence type="predicted"/>
<dbReference type="GO" id="GO:0048312">
    <property type="term" value="P:intracellular distribution of mitochondria"/>
    <property type="evidence" value="ECO:0007669"/>
    <property type="project" value="TreeGrafter"/>
</dbReference>
<dbReference type="PANTHER" id="PTHR11566:SF21">
    <property type="entry name" value="DYNAMIN RELATED PROTEIN 1, ISOFORM A"/>
    <property type="match status" value="1"/>
</dbReference>
<dbReference type="GO" id="GO:0008017">
    <property type="term" value="F:microtubule binding"/>
    <property type="evidence" value="ECO:0007669"/>
    <property type="project" value="TreeGrafter"/>
</dbReference>
<dbReference type="InterPro" id="IPR027417">
    <property type="entry name" value="P-loop_NTPase"/>
</dbReference>
<dbReference type="SUPFAM" id="SSF52540">
    <property type="entry name" value="P-loop containing nucleoside triphosphate hydrolases"/>
    <property type="match status" value="1"/>
</dbReference>
<reference evidence="1 2" key="1">
    <citation type="journal article" date="2020" name="Phytopathology">
        <title>Genome Sequence Resources of Colletotrichum truncatum, C. plurivorum, C. musicola, and C. sojae: Four Species Pathogenic to Soybean (Glycine max).</title>
        <authorList>
            <person name="Rogerio F."/>
            <person name="Boufleur T.R."/>
            <person name="Ciampi-Guillardi M."/>
            <person name="Sukno S.A."/>
            <person name="Thon M.R."/>
            <person name="Massola Junior N.S."/>
            <person name="Baroncelli R."/>
        </authorList>
    </citation>
    <scope>NUCLEOTIDE SEQUENCE [LARGE SCALE GENOMIC DNA]</scope>
    <source>
        <strain evidence="1 2">LFN0009</strain>
    </source>
</reference>
<dbReference type="EMBL" id="WIGN01000497">
    <property type="protein sequence ID" value="KAF6790682.1"/>
    <property type="molecule type" value="Genomic_DNA"/>
</dbReference>
<dbReference type="GO" id="GO:0005739">
    <property type="term" value="C:mitochondrion"/>
    <property type="evidence" value="ECO:0007669"/>
    <property type="project" value="TreeGrafter"/>
</dbReference>
<dbReference type="GO" id="GO:0000266">
    <property type="term" value="P:mitochondrial fission"/>
    <property type="evidence" value="ECO:0007669"/>
    <property type="project" value="TreeGrafter"/>
</dbReference>
<evidence type="ECO:0000313" key="1">
    <source>
        <dbReference type="EMBL" id="KAF6790682.1"/>
    </source>
</evidence>
<dbReference type="GO" id="GO:0003924">
    <property type="term" value="F:GTPase activity"/>
    <property type="evidence" value="ECO:0007669"/>
    <property type="project" value="TreeGrafter"/>
</dbReference>
<comment type="caution">
    <text evidence="1">The sequence shown here is derived from an EMBL/GenBank/DDBJ whole genome shotgun (WGS) entry which is preliminary data.</text>
</comment>